<proteinExistence type="inferred from homology"/>
<keyword evidence="6" id="KW-1185">Reference proteome</keyword>
<dbReference type="Gene3D" id="3.30.540.10">
    <property type="entry name" value="Fructose-1,6-Bisphosphatase, subunit A, domain 1"/>
    <property type="match status" value="1"/>
</dbReference>
<evidence type="ECO:0000256" key="1">
    <source>
        <dbReference type="ARBA" id="ARBA00009759"/>
    </source>
</evidence>
<dbReference type="PANTHER" id="PTHR20854:SF4">
    <property type="entry name" value="INOSITOL-1-MONOPHOSPHATASE-RELATED"/>
    <property type="match status" value="1"/>
</dbReference>
<sequence>MEGVLTSLKHARALESIVRDVARQTVLPRYLKSIREHKADGSSVTVVDLATQRALTERLPELFDAPVIGEEMSPSQHRDCWAAGTEGLWCIDPIDGTTNFANGIPFFAISVAWLVGGETQFGVVYNPITDESFYASRGDGAWLNGTRLPLRKPSSTLTAAVAGIDFKRLEPKLADALVSDKPYYSQRNFGSSALEWCFVAAGRLDVYLHGGQALWDYAAGRLILAEAGGCASTLSGGALYADPLRKCGVVLAASPALHGQWLGWIQRHSTPQS</sequence>
<evidence type="ECO:0000256" key="4">
    <source>
        <dbReference type="ARBA" id="ARBA00022842"/>
    </source>
</evidence>
<dbReference type="RefSeq" id="WP_345532401.1">
    <property type="nucleotide sequence ID" value="NZ_BAABLD010000008.1"/>
</dbReference>
<evidence type="ECO:0000256" key="3">
    <source>
        <dbReference type="ARBA" id="ARBA00022801"/>
    </source>
</evidence>
<organism evidence="5 6">
    <name type="scientific">Viridibacterium curvum</name>
    <dbReference type="NCBI Taxonomy" id="1101404"/>
    <lineage>
        <taxon>Bacteria</taxon>
        <taxon>Pseudomonadati</taxon>
        <taxon>Pseudomonadota</taxon>
        <taxon>Betaproteobacteria</taxon>
        <taxon>Rhodocyclales</taxon>
        <taxon>Rhodocyclaceae</taxon>
        <taxon>Viridibacterium</taxon>
    </lineage>
</organism>
<reference evidence="6" key="1">
    <citation type="journal article" date="2019" name="Int. J. Syst. Evol. Microbiol.">
        <title>The Global Catalogue of Microorganisms (GCM) 10K type strain sequencing project: providing services to taxonomists for standard genome sequencing and annotation.</title>
        <authorList>
            <consortium name="The Broad Institute Genomics Platform"/>
            <consortium name="The Broad Institute Genome Sequencing Center for Infectious Disease"/>
            <person name="Wu L."/>
            <person name="Ma J."/>
        </authorList>
    </citation>
    <scope>NUCLEOTIDE SEQUENCE [LARGE SCALE GENOMIC DNA]</scope>
    <source>
        <strain evidence="6">JCM 18715</strain>
    </source>
</reference>
<dbReference type="Proteomes" id="UP001500547">
    <property type="component" value="Unassembled WGS sequence"/>
</dbReference>
<evidence type="ECO:0000313" key="5">
    <source>
        <dbReference type="EMBL" id="GAA5163684.1"/>
    </source>
</evidence>
<dbReference type="Pfam" id="PF00459">
    <property type="entry name" value="Inositol_P"/>
    <property type="match status" value="1"/>
</dbReference>
<dbReference type="PROSITE" id="PS00629">
    <property type="entry name" value="IMP_1"/>
    <property type="match status" value="1"/>
</dbReference>
<dbReference type="InterPro" id="IPR000760">
    <property type="entry name" value="Inositol_monophosphatase-like"/>
</dbReference>
<dbReference type="CDD" id="cd01637">
    <property type="entry name" value="IMPase_like"/>
    <property type="match status" value="1"/>
</dbReference>
<protein>
    <submittedName>
        <fullName evidence="5">Inositol monophosphatase family protein</fullName>
    </submittedName>
</protein>
<comment type="caution">
    <text evidence="5">The sequence shown here is derived from an EMBL/GenBank/DDBJ whole genome shotgun (WGS) entry which is preliminary data.</text>
</comment>
<dbReference type="InterPro" id="IPR020550">
    <property type="entry name" value="Inositol_monophosphatase_CS"/>
</dbReference>
<dbReference type="EMBL" id="BAABLD010000008">
    <property type="protein sequence ID" value="GAA5163684.1"/>
    <property type="molecule type" value="Genomic_DNA"/>
</dbReference>
<comment type="similarity">
    <text evidence="1">Belongs to the inositol monophosphatase superfamily.</text>
</comment>
<name>A0ABP9QKX2_9RHOO</name>
<dbReference type="PRINTS" id="PR00377">
    <property type="entry name" value="IMPHPHTASES"/>
</dbReference>
<keyword evidence="2" id="KW-0479">Metal-binding</keyword>
<dbReference type="InterPro" id="IPR020583">
    <property type="entry name" value="Inositol_monoP_metal-BS"/>
</dbReference>
<accession>A0ABP9QKX2</accession>
<evidence type="ECO:0000313" key="6">
    <source>
        <dbReference type="Proteomes" id="UP001500547"/>
    </source>
</evidence>
<evidence type="ECO:0000256" key="2">
    <source>
        <dbReference type="ARBA" id="ARBA00022723"/>
    </source>
</evidence>
<keyword evidence="3" id="KW-0378">Hydrolase</keyword>
<gene>
    <name evidence="5" type="ORF">GCM10025770_16290</name>
</gene>
<dbReference type="PROSITE" id="PS00630">
    <property type="entry name" value="IMP_2"/>
    <property type="match status" value="1"/>
</dbReference>
<keyword evidence="4" id="KW-0460">Magnesium</keyword>
<dbReference type="SUPFAM" id="SSF56655">
    <property type="entry name" value="Carbohydrate phosphatase"/>
    <property type="match status" value="1"/>
</dbReference>
<dbReference type="PANTHER" id="PTHR20854">
    <property type="entry name" value="INOSITOL MONOPHOSPHATASE"/>
    <property type="match status" value="1"/>
</dbReference>
<dbReference type="Gene3D" id="3.40.190.80">
    <property type="match status" value="1"/>
</dbReference>